<reference evidence="3" key="1">
    <citation type="submission" date="2016-02" db="EMBL/GenBank/DDBJ databases">
        <title>WGS assembly of Manihot esculenta.</title>
        <authorList>
            <person name="Bredeson J.V."/>
            <person name="Prochnik S.E."/>
            <person name="Lyons J.B."/>
            <person name="Schmutz J."/>
            <person name="Grimwood J."/>
            <person name="Vrebalov J."/>
            <person name="Bart R.S."/>
            <person name="Amuge T."/>
            <person name="Ferguson M.E."/>
            <person name="Green R."/>
            <person name="Putnam N."/>
            <person name="Stites J."/>
            <person name="Rounsley S."/>
            <person name="Rokhsar D.S."/>
        </authorList>
    </citation>
    <scope>NUCLEOTIDE SEQUENCE [LARGE SCALE GENOMIC DNA]</scope>
    <source>
        <tissue evidence="3">Leaf</tissue>
    </source>
</reference>
<name>A0A2C9VXG8_MANES</name>
<protein>
    <recommendedName>
        <fullName evidence="2">DUF4378 domain-containing protein</fullName>
    </recommendedName>
</protein>
<evidence type="ECO:0000313" key="3">
    <source>
        <dbReference type="EMBL" id="OAY51044.1"/>
    </source>
</evidence>
<dbReference type="PANTHER" id="PTHR37613:SF4">
    <property type="entry name" value="DUF4378 DOMAIN-CONTAINING PROTEIN"/>
    <property type="match status" value="1"/>
</dbReference>
<feature type="compositionally biased region" description="Basic and acidic residues" evidence="1">
    <location>
        <begin position="99"/>
        <end position="121"/>
    </location>
</feature>
<evidence type="ECO:0000256" key="1">
    <source>
        <dbReference type="SAM" id="MobiDB-lite"/>
    </source>
</evidence>
<feature type="domain" description="DUF4378" evidence="2">
    <location>
        <begin position="225"/>
        <end position="364"/>
    </location>
</feature>
<dbReference type="EMBL" id="CM004391">
    <property type="protein sequence ID" value="OAY51044.1"/>
    <property type="molecule type" value="Genomic_DNA"/>
</dbReference>
<dbReference type="PANTHER" id="PTHR37613">
    <property type="entry name" value="DUF4378 DOMAIN PROTEIN"/>
    <property type="match status" value="1"/>
</dbReference>
<evidence type="ECO:0000259" key="2">
    <source>
        <dbReference type="Pfam" id="PF14309"/>
    </source>
</evidence>
<dbReference type="Pfam" id="PF14309">
    <property type="entry name" value="DUF4378"/>
    <property type="match status" value="1"/>
</dbReference>
<gene>
    <name evidence="3" type="ORF">MANES_05G183400</name>
</gene>
<organism evidence="3">
    <name type="scientific">Manihot esculenta</name>
    <name type="common">Cassava</name>
    <name type="synonym">Jatropha manihot</name>
    <dbReference type="NCBI Taxonomy" id="3983"/>
    <lineage>
        <taxon>Eukaryota</taxon>
        <taxon>Viridiplantae</taxon>
        <taxon>Streptophyta</taxon>
        <taxon>Embryophyta</taxon>
        <taxon>Tracheophyta</taxon>
        <taxon>Spermatophyta</taxon>
        <taxon>Magnoliopsida</taxon>
        <taxon>eudicotyledons</taxon>
        <taxon>Gunneridae</taxon>
        <taxon>Pentapetalae</taxon>
        <taxon>rosids</taxon>
        <taxon>fabids</taxon>
        <taxon>Malpighiales</taxon>
        <taxon>Euphorbiaceae</taxon>
        <taxon>Crotonoideae</taxon>
        <taxon>Manihoteae</taxon>
        <taxon>Manihot</taxon>
    </lineage>
</organism>
<sequence length="382" mass="43828">MATAREPKPVKKLGELLQEQQEPFVLKLFLVERGYLRKSFNGGSSFPCCHGNSRKSLKSSFNLGLKSSKKGISHCPKILRNVYNQVMSFNQRLRIKTSNHRDENVDDAENKENRGGGELERFSSASSSTVFNSCSESDAEETSTSQQKDHISFTTNTPESFRLCNLIENEAVTDRKLPWKCIEESRQLRPVSVLEEVASHRGCPLYNKCFNTVKEKNPSRKVTEDSILSASLWKILFHSVTEKPTFPGISEIQELVQSQQLKSKSTLQQTRQLLFDCIREIVEKQRRKQKEKQQQEQRKYLASEELGKLVEEKIKLWGKQSGEESTLNEQLDLEFRDSAQEWNGYEPQRRNIGCEIGDAILEEISSEIVVEMIDFLLPIITE</sequence>
<accession>A0A2C9VXG8</accession>
<feature type="region of interest" description="Disordered" evidence="1">
    <location>
        <begin position="97"/>
        <end position="130"/>
    </location>
</feature>
<dbReference type="OrthoDB" id="691329at2759"/>
<dbReference type="AlphaFoldDB" id="A0A2C9VXG8"/>
<proteinExistence type="predicted"/>
<dbReference type="InterPro" id="IPR025486">
    <property type="entry name" value="DUF4378"/>
</dbReference>